<feature type="signal peptide" evidence="2">
    <location>
        <begin position="1"/>
        <end position="32"/>
    </location>
</feature>
<gene>
    <name evidence="4" type="ORF">DWW10_02870</name>
</gene>
<dbReference type="InterPro" id="IPR051043">
    <property type="entry name" value="Sulfatase_Mod_Factor_Kinase"/>
</dbReference>
<dbReference type="SUPFAM" id="SSF56436">
    <property type="entry name" value="C-type lectin-like"/>
    <property type="match status" value="1"/>
</dbReference>
<dbReference type="GO" id="GO:0120147">
    <property type="term" value="F:formylglycine-generating oxidase activity"/>
    <property type="evidence" value="ECO:0007669"/>
    <property type="project" value="TreeGrafter"/>
</dbReference>
<accession>A0A412YHX3</accession>
<dbReference type="InterPro" id="IPR016187">
    <property type="entry name" value="CTDL_fold"/>
</dbReference>
<dbReference type="PANTHER" id="PTHR23150:SF19">
    <property type="entry name" value="FORMYLGLYCINE-GENERATING ENZYME"/>
    <property type="match status" value="1"/>
</dbReference>
<dbReference type="Proteomes" id="UP000283850">
    <property type="component" value="Unassembled WGS sequence"/>
</dbReference>
<evidence type="ECO:0000313" key="4">
    <source>
        <dbReference type="EMBL" id="RGV57030.1"/>
    </source>
</evidence>
<organism evidence="4 5">
    <name type="scientific">Bacteroides intestinalis</name>
    <dbReference type="NCBI Taxonomy" id="329854"/>
    <lineage>
        <taxon>Bacteria</taxon>
        <taxon>Pseudomonadati</taxon>
        <taxon>Bacteroidota</taxon>
        <taxon>Bacteroidia</taxon>
        <taxon>Bacteroidales</taxon>
        <taxon>Bacteroidaceae</taxon>
        <taxon>Bacteroides</taxon>
    </lineage>
</organism>
<keyword evidence="2" id="KW-0732">Signal</keyword>
<evidence type="ECO:0000313" key="5">
    <source>
        <dbReference type="Proteomes" id="UP000283850"/>
    </source>
</evidence>
<name>A0A412YHX3_9BACE</name>
<feature type="domain" description="Sulfatase-modifying factor enzyme-like" evidence="3">
    <location>
        <begin position="162"/>
        <end position="379"/>
    </location>
</feature>
<feature type="chain" id="PRO_5019211973" evidence="2">
    <location>
        <begin position="33"/>
        <end position="384"/>
    </location>
</feature>
<evidence type="ECO:0000256" key="1">
    <source>
        <dbReference type="SAM" id="MobiDB-lite"/>
    </source>
</evidence>
<evidence type="ECO:0000256" key="2">
    <source>
        <dbReference type="SAM" id="SignalP"/>
    </source>
</evidence>
<dbReference type="AlphaFoldDB" id="A0A412YHX3"/>
<dbReference type="InterPro" id="IPR042095">
    <property type="entry name" value="SUMF_sf"/>
</dbReference>
<protein>
    <submittedName>
        <fullName evidence="4">Formylglycine-generating enzyme family protein</fullName>
    </submittedName>
</protein>
<comment type="caution">
    <text evidence="4">The sequence shown here is derived from an EMBL/GenBank/DDBJ whole genome shotgun (WGS) entry which is preliminary data.</text>
</comment>
<sequence>MSNYHNNNKPIYMKKIFFAAVLLCFSLCSLYAQELTMSDFHVDSSDLSAQVHQVADLNGDPCALIKVGLTVPDAKFEGDIVKSEYKDGEYWVYLIGGSSWLTIKTSDFTPLRCDFESVKSKSTYIMTVTKPGENFLKPRITVDLKPQANIIGVQTKKPVSFDLLLVKPGMFKMGATPEQQNADKDEQPVHWVKITKDFYMGETEVTQALWEYVMDSNPSTFKDPNKPVEMVSWDECQVFLSKLSELTGVRFRLPTEAEWEYVARGGNKTQLTQYSGSANVDEVGWYYPNSQNTTHAVKTKKPNELGFYDMSGNVWEFCMDYKNEYPKGEVSDPIGSKADKNRVRRGGAWDSESPDNLRVAFRRRVEQDSREKGLGLRVVLDLSK</sequence>
<dbReference type="InterPro" id="IPR005532">
    <property type="entry name" value="SUMF_dom"/>
</dbReference>
<proteinExistence type="predicted"/>
<dbReference type="Pfam" id="PF03781">
    <property type="entry name" value="FGE-sulfatase"/>
    <property type="match status" value="1"/>
</dbReference>
<reference evidence="4 5" key="1">
    <citation type="submission" date="2018-08" db="EMBL/GenBank/DDBJ databases">
        <title>A genome reference for cultivated species of the human gut microbiota.</title>
        <authorList>
            <person name="Zou Y."/>
            <person name="Xue W."/>
            <person name="Luo G."/>
        </authorList>
    </citation>
    <scope>NUCLEOTIDE SEQUENCE [LARGE SCALE GENOMIC DNA]</scope>
    <source>
        <strain evidence="4 5">AF14-32</strain>
    </source>
</reference>
<dbReference type="Gene3D" id="3.90.1580.10">
    <property type="entry name" value="paralog of FGE (formylglycine-generating enzyme)"/>
    <property type="match status" value="1"/>
</dbReference>
<dbReference type="PANTHER" id="PTHR23150">
    <property type="entry name" value="SULFATASE MODIFYING FACTOR 1, 2"/>
    <property type="match status" value="1"/>
</dbReference>
<dbReference type="EMBL" id="QRZF01000002">
    <property type="protein sequence ID" value="RGV57030.1"/>
    <property type="molecule type" value="Genomic_DNA"/>
</dbReference>
<feature type="region of interest" description="Disordered" evidence="1">
    <location>
        <begin position="330"/>
        <end position="353"/>
    </location>
</feature>
<evidence type="ECO:0000259" key="3">
    <source>
        <dbReference type="Pfam" id="PF03781"/>
    </source>
</evidence>